<sequence length="222" mass="24745">MEFANSEKIRATASSSSSSFLLCLCRICHEEEEQGTTSMESPCACSGTLKFAHRGCIQRWCDEKGSTVCEICLEKFEPGYTVTAPSPAIPHMIEVVITIRGSLEAARINNEIQNPAMVALSSNRHEQEHAGQSPASYNSKSCFQSVVLMFTIMFLLRHIVAVILVGSDHYSTRLSLVILLRAVGFLLPFYLMIQLITIIRNAKRHQQLNESDSDSEDDIEEQ</sequence>
<evidence type="ECO:0000313" key="7">
    <source>
        <dbReference type="Proteomes" id="UP000829196"/>
    </source>
</evidence>
<dbReference type="SUPFAM" id="SSF57850">
    <property type="entry name" value="RING/U-box"/>
    <property type="match status" value="1"/>
</dbReference>
<evidence type="ECO:0000256" key="3">
    <source>
        <dbReference type="ARBA" id="ARBA00022833"/>
    </source>
</evidence>
<feature type="transmembrane region" description="Helical" evidence="4">
    <location>
        <begin position="146"/>
        <end position="166"/>
    </location>
</feature>
<protein>
    <recommendedName>
        <fullName evidence="5">RING-CH-type domain-containing protein</fullName>
    </recommendedName>
</protein>
<dbReference type="Pfam" id="PF12428">
    <property type="entry name" value="DUF3675"/>
    <property type="match status" value="1"/>
</dbReference>
<dbReference type="Gene3D" id="3.30.40.10">
    <property type="entry name" value="Zinc/RING finger domain, C3HC4 (zinc finger)"/>
    <property type="match status" value="1"/>
</dbReference>
<dbReference type="InterPro" id="IPR011016">
    <property type="entry name" value="Znf_RING-CH"/>
</dbReference>
<dbReference type="Proteomes" id="UP000829196">
    <property type="component" value="Unassembled WGS sequence"/>
</dbReference>
<dbReference type="FunFam" id="3.30.40.10:FF:000318">
    <property type="entry name" value="E3 ubiquitin-protein ligase MARCH4"/>
    <property type="match status" value="1"/>
</dbReference>
<dbReference type="GO" id="GO:0008270">
    <property type="term" value="F:zinc ion binding"/>
    <property type="evidence" value="ECO:0007669"/>
    <property type="project" value="UniProtKB-KW"/>
</dbReference>
<dbReference type="PROSITE" id="PS51292">
    <property type="entry name" value="ZF_RING_CH"/>
    <property type="match status" value="1"/>
</dbReference>
<keyword evidence="2" id="KW-0863">Zinc-finger</keyword>
<evidence type="ECO:0000256" key="4">
    <source>
        <dbReference type="SAM" id="Phobius"/>
    </source>
</evidence>
<feature type="transmembrane region" description="Helical" evidence="4">
    <location>
        <begin position="178"/>
        <end position="199"/>
    </location>
</feature>
<dbReference type="OrthoDB" id="264354at2759"/>
<keyword evidence="1" id="KW-0479">Metal-binding</keyword>
<dbReference type="PANTHER" id="PTHR23012">
    <property type="entry name" value="RING/FYVE/PHD ZINC FINGER DOMAIN-CONTAINING"/>
    <property type="match status" value="1"/>
</dbReference>
<keyword evidence="7" id="KW-1185">Reference proteome</keyword>
<dbReference type="GO" id="GO:0016567">
    <property type="term" value="P:protein ubiquitination"/>
    <property type="evidence" value="ECO:0007669"/>
    <property type="project" value="TreeGrafter"/>
</dbReference>
<dbReference type="PANTHER" id="PTHR23012:SF180">
    <property type="entry name" value="RING_FYVE_PHD ZINC FINGER SUPERFAMILY PROTEIN"/>
    <property type="match status" value="1"/>
</dbReference>
<feature type="domain" description="RING-CH-type" evidence="5">
    <location>
        <begin position="17"/>
        <end position="79"/>
    </location>
</feature>
<dbReference type="InterPro" id="IPR013083">
    <property type="entry name" value="Znf_RING/FYVE/PHD"/>
</dbReference>
<gene>
    <name evidence="6" type="ORF">KFK09_023550</name>
</gene>
<dbReference type="AlphaFoldDB" id="A0A8T3ABK8"/>
<accession>A0A8T3ABK8</accession>
<dbReference type="GO" id="GO:0016020">
    <property type="term" value="C:membrane"/>
    <property type="evidence" value="ECO:0007669"/>
    <property type="project" value="TreeGrafter"/>
</dbReference>
<reference evidence="6" key="1">
    <citation type="journal article" date="2022" name="Front. Genet.">
        <title>Chromosome-Scale Assembly of the Dendrobium nobile Genome Provides Insights Into the Molecular Mechanism of the Biosynthesis of the Medicinal Active Ingredient of Dendrobium.</title>
        <authorList>
            <person name="Xu Q."/>
            <person name="Niu S.-C."/>
            <person name="Li K.-L."/>
            <person name="Zheng P.-J."/>
            <person name="Zhang X.-J."/>
            <person name="Jia Y."/>
            <person name="Liu Y."/>
            <person name="Niu Y.-X."/>
            <person name="Yu L.-H."/>
            <person name="Chen D.-F."/>
            <person name="Zhang G.-Q."/>
        </authorList>
    </citation>
    <scope>NUCLEOTIDE SEQUENCE</scope>
    <source>
        <tissue evidence="6">Leaf</tissue>
    </source>
</reference>
<keyword evidence="4" id="KW-1133">Transmembrane helix</keyword>
<evidence type="ECO:0000256" key="1">
    <source>
        <dbReference type="ARBA" id="ARBA00022723"/>
    </source>
</evidence>
<proteinExistence type="predicted"/>
<dbReference type="GO" id="GO:0004842">
    <property type="term" value="F:ubiquitin-protein transferase activity"/>
    <property type="evidence" value="ECO:0007669"/>
    <property type="project" value="TreeGrafter"/>
</dbReference>
<dbReference type="SMART" id="SM00744">
    <property type="entry name" value="RINGv"/>
    <property type="match status" value="1"/>
</dbReference>
<dbReference type="Pfam" id="PF12906">
    <property type="entry name" value="RINGv"/>
    <property type="match status" value="1"/>
</dbReference>
<evidence type="ECO:0000313" key="6">
    <source>
        <dbReference type="EMBL" id="KAI0493434.1"/>
    </source>
</evidence>
<keyword evidence="3" id="KW-0862">Zinc</keyword>
<dbReference type="InterPro" id="IPR033275">
    <property type="entry name" value="MARCH-like"/>
</dbReference>
<dbReference type="EMBL" id="JAGYWB010000017">
    <property type="protein sequence ID" value="KAI0493434.1"/>
    <property type="molecule type" value="Genomic_DNA"/>
</dbReference>
<name>A0A8T3ABK8_DENNO</name>
<evidence type="ECO:0000259" key="5">
    <source>
        <dbReference type="PROSITE" id="PS51292"/>
    </source>
</evidence>
<keyword evidence="4" id="KW-0812">Transmembrane</keyword>
<dbReference type="InterPro" id="IPR022143">
    <property type="entry name" value="DUF3675"/>
</dbReference>
<comment type="caution">
    <text evidence="6">The sequence shown here is derived from an EMBL/GenBank/DDBJ whole genome shotgun (WGS) entry which is preliminary data.</text>
</comment>
<organism evidence="6 7">
    <name type="scientific">Dendrobium nobile</name>
    <name type="common">Orchid</name>
    <dbReference type="NCBI Taxonomy" id="94219"/>
    <lineage>
        <taxon>Eukaryota</taxon>
        <taxon>Viridiplantae</taxon>
        <taxon>Streptophyta</taxon>
        <taxon>Embryophyta</taxon>
        <taxon>Tracheophyta</taxon>
        <taxon>Spermatophyta</taxon>
        <taxon>Magnoliopsida</taxon>
        <taxon>Liliopsida</taxon>
        <taxon>Asparagales</taxon>
        <taxon>Orchidaceae</taxon>
        <taxon>Epidendroideae</taxon>
        <taxon>Malaxideae</taxon>
        <taxon>Dendrobiinae</taxon>
        <taxon>Dendrobium</taxon>
    </lineage>
</organism>
<dbReference type="CDD" id="cd16495">
    <property type="entry name" value="RING_CH-C4HC3_MARCH"/>
    <property type="match status" value="1"/>
</dbReference>
<keyword evidence="4" id="KW-0472">Membrane</keyword>
<evidence type="ECO:0000256" key="2">
    <source>
        <dbReference type="ARBA" id="ARBA00022771"/>
    </source>
</evidence>